<keyword evidence="3" id="KW-1185">Reference proteome</keyword>
<dbReference type="Proteomes" id="UP001157461">
    <property type="component" value="Unassembled WGS sequence"/>
</dbReference>
<protein>
    <submittedName>
        <fullName evidence="2">STY4528 family pathogenicity island replication protein</fullName>
    </submittedName>
</protein>
<evidence type="ECO:0000313" key="2">
    <source>
        <dbReference type="EMBL" id="MDH4763355.1"/>
    </source>
</evidence>
<name>A0ABT6IID9_9PSED</name>
<reference evidence="2 3" key="1">
    <citation type="submission" date="2022-10" db="EMBL/GenBank/DDBJ databases">
        <title>A novel Pseudomonas species, isolated from Passiflora incarnata leaves.</title>
        <authorList>
            <person name="Cueva-Yesquen L.G."/>
            <person name="Fantinatti-Garboggini F."/>
        </authorList>
    </citation>
    <scope>NUCLEOTIDE SEQUENCE [LARGE SCALE GENOMIC DNA]</scope>
    <source>
        <strain evidence="2 3">CBMAI 2609</strain>
    </source>
</reference>
<feature type="compositionally biased region" description="Basic and acidic residues" evidence="1">
    <location>
        <begin position="247"/>
        <end position="256"/>
    </location>
</feature>
<accession>A0ABT6IID9</accession>
<dbReference type="NCBIfam" id="NF040582">
    <property type="entry name" value="STY4528_fam"/>
    <property type="match status" value="1"/>
</dbReference>
<dbReference type="EMBL" id="JAPDIQ010000004">
    <property type="protein sequence ID" value="MDH4763355.1"/>
    <property type="molecule type" value="Genomic_DNA"/>
</dbReference>
<feature type="compositionally biased region" description="Low complexity" evidence="1">
    <location>
        <begin position="229"/>
        <end position="238"/>
    </location>
</feature>
<comment type="caution">
    <text evidence="2">The sequence shown here is derived from an EMBL/GenBank/DDBJ whole genome shotgun (WGS) entry which is preliminary data.</text>
</comment>
<evidence type="ECO:0000313" key="3">
    <source>
        <dbReference type="Proteomes" id="UP001157461"/>
    </source>
</evidence>
<gene>
    <name evidence="2" type="ORF">OMP44_10640</name>
</gene>
<feature type="region of interest" description="Disordered" evidence="1">
    <location>
        <begin position="344"/>
        <end position="383"/>
    </location>
</feature>
<evidence type="ECO:0000256" key="1">
    <source>
        <dbReference type="SAM" id="MobiDB-lite"/>
    </source>
</evidence>
<organism evidence="2 3">
    <name type="scientific">Pseudomonas flavocrustae</name>
    <dbReference type="NCBI Taxonomy" id="2991719"/>
    <lineage>
        <taxon>Bacteria</taxon>
        <taxon>Pseudomonadati</taxon>
        <taxon>Pseudomonadota</taxon>
        <taxon>Gammaproteobacteria</taxon>
        <taxon>Pseudomonadales</taxon>
        <taxon>Pseudomonadaceae</taxon>
        <taxon>Pseudomonas</taxon>
    </lineage>
</organism>
<proteinExistence type="predicted"/>
<feature type="region of interest" description="Disordered" evidence="1">
    <location>
        <begin position="223"/>
        <end position="256"/>
    </location>
</feature>
<sequence length="404" mass="44711">MAHEALRRATPAPLTAVFNDVLRTLKPSPKADGTPQDGFLYSGNRHDSLPRALLLDRRLTPLERNAWQVLHVLLDRSGLTAFPTYERLRPYLAVMPCATQASNETVARALALLRLTRWLSLVRRQRDPHTGRIQGNLYVLHDEPLTPFEAIQLDPGYLKLVSQALSHAAKTVQVVARQVLKEVTEDPQVNQRSLPTRLQIIAQRLAQQGWADKGVLAVMDPEIPKSEDSTSTPSSDSEAGAIPDSEDALRNPKADRTVRKVDKELVRKKTTVSNELVLPPRFLTLDREQQSGALAALKPVEPAQRQAILDEWAARCERSAVRNPAGYLFGIIQKALRGEFNRAAASTSMPTPPPLPPEPTPIIPAEPPPARACQMSRNPEVGRAHLDQLRSALRLPPRDAIPRG</sequence>
<feature type="compositionally biased region" description="Pro residues" evidence="1">
    <location>
        <begin position="350"/>
        <end position="370"/>
    </location>
</feature>
<dbReference type="RefSeq" id="WP_280307818.1">
    <property type="nucleotide sequence ID" value="NZ_JAPDIQ010000004.1"/>
</dbReference>
<dbReference type="InterPro" id="IPR047749">
    <property type="entry name" value="STY4528-like"/>
</dbReference>